<accession>A0AAD6SE12</accession>
<dbReference type="Proteomes" id="UP001218188">
    <property type="component" value="Unassembled WGS sequence"/>
</dbReference>
<protein>
    <submittedName>
        <fullName evidence="1">Uncharacterized protein</fullName>
    </submittedName>
</protein>
<reference evidence="1" key="1">
    <citation type="submission" date="2023-03" db="EMBL/GenBank/DDBJ databases">
        <title>Massive genome expansion in bonnet fungi (Mycena s.s.) driven by repeated elements and novel gene families across ecological guilds.</title>
        <authorList>
            <consortium name="Lawrence Berkeley National Laboratory"/>
            <person name="Harder C.B."/>
            <person name="Miyauchi S."/>
            <person name="Viragh M."/>
            <person name="Kuo A."/>
            <person name="Thoen E."/>
            <person name="Andreopoulos B."/>
            <person name="Lu D."/>
            <person name="Skrede I."/>
            <person name="Drula E."/>
            <person name="Henrissat B."/>
            <person name="Morin E."/>
            <person name="Kohler A."/>
            <person name="Barry K."/>
            <person name="LaButti K."/>
            <person name="Morin E."/>
            <person name="Salamov A."/>
            <person name="Lipzen A."/>
            <person name="Mereny Z."/>
            <person name="Hegedus B."/>
            <person name="Baldrian P."/>
            <person name="Stursova M."/>
            <person name="Weitz H."/>
            <person name="Taylor A."/>
            <person name="Grigoriev I.V."/>
            <person name="Nagy L.G."/>
            <person name="Martin F."/>
            <person name="Kauserud H."/>
        </authorList>
    </citation>
    <scope>NUCLEOTIDE SEQUENCE</scope>
    <source>
        <strain evidence="1">CBHHK200</strain>
    </source>
</reference>
<evidence type="ECO:0000313" key="1">
    <source>
        <dbReference type="EMBL" id="KAJ7025517.1"/>
    </source>
</evidence>
<sequence>MSKHFSIAQAAVLRSSPDLTANTYYGTRMEKKKKLKSTQPDLELDEGLAFKDYGSSSYTSSRSSHSLQWKPRGCNYQAMSNRGTRMLRHTEIGHHGQRHEYRAAEGGTSYRVWKLGTADKFITICELGISFSTWNSMEIHAVRQGGQCRRGAWTEEE</sequence>
<proteinExistence type="predicted"/>
<dbReference type="EMBL" id="JARJCM010000152">
    <property type="protein sequence ID" value="KAJ7025517.1"/>
    <property type="molecule type" value="Genomic_DNA"/>
</dbReference>
<gene>
    <name evidence="1" type="ORF">C8F04DRAFT_1191411</name>
</gene>
<dbReference type="AlphaFoldDB" id="A0AAD6SE12"/>
<comment type="caution">
    <text evidence="1">The sequence shown here is derived from an EMBL/GenBank/DDBJ whole genome shotgun (WGS) entry which is preliminary data.</text>
</comment>
<organism evidence="1 2">
    <name type="scientific">Mycena alexandri</name>
    <dbReference type="NCBI Taxonomy" id="1745969"/>
    <lineage>
        <taxon>Eukaryota</taxon>
        <taxon>Fungi</taxon>
        <taxon>Dikarya</taxon>
        <taxon>Basidiomycota</taxon>
        <taxon>Agaricomycotina</taxon>
        <taxon>Agaricomycetes</taxon>
        <taxon>Agaricomycetidae</taxon>
        <taxon>Agaricales</taxon>
        <taxon>Marasmiineae</taxon>
        <taxon>Mycenaceae</taxon>
        <taxon>Mycena</taxon>
    </lineage>
</organism>
<keyword evidence="2" id="KW-1185">Reference proteome</keyword>
<evidence type="ECO:0000313" key="2">
    <source>
        <dbReference type="Proteomes" id="UP001218188"/>
    </source>
</evidence>
<name>A0AAD6SE12_9AGAR</name>